<accession>A0ABS8VGW2</accession>
<dbReference type="Proteomes" id="UP000823775">
    <property type="component" value="Unassembled WGS sequence"/>
</dbReference>
<evidence type="ECO:0000313" key="1">
    <source>
        <dbReference type="EMBL" id="MCD9645732.1"/>
    </source>
</evidence>
<sequence>ALGGVYEICEIEGWEWLENNFWTDVWMGEASLKNKSPILFNCSINKSASKDEKNQLKLTDCTAEGV</sequence>
<gene>
    <name evidence="1" type="ORF">HAX54_034908</name>
</gene>
<organism evidence="1 2">
    <name type="scientific">Datura stramonium</name>
    <name type="common">Jimsonweed</name>
    <name type="synonym">Common thornapple</name>
    <dbReference type="NCBI Taxonomy" id="4076"/>
    <lineage>
        <taxon>Eukaryota</taxon>
        <taxon>Viridiplantae</taxon>
        <taxon>Streptophyta</taxon>
        <taxon>Embryophyta</taxon>
        <taxon>Tracheophyta</taxon>
        <taxon>Spermatophyta</taxon>
        <taxon>Magnoliopsida</taxon>
        <taxon>eudicotyledons</taxon>
        <taxon>Gunneridae</taxon>
        <taxon>Pentapetalae</taxon>
        <taxon>asterids</taxon>
        <taxon>lamiids</taxon>
        <taxon>Solanales</taxon>
        <taxon>Solanaceae</taxon>
        <taxon>Solanoideae</taxon>
        <taxon>Datureae</taxon>
        <taxon>Datura</taxon>
    </lineage>
</organism>
<evidence type="ECO:0000313" key="2">
    <source>
        <dbReference type="Proteomes" id="UP000823775"/>
    </source>
</evidence>
<feature type="non-terminal residue" evidence="1">
    <location>
        <position position="1"/>
    </location>
</feature>
<keyword evidence="2" id="KW-1185">Reference proteome</keyword>
<name>A0ABS8VGW2_DATST</name>
<reference evidence="1 2" key="1">
    <citation type="journal article" date="2021" name="BMC Genomics">
        <title>Datura genome reveals duplications of psychoactive alkaloid biosynthetic genes and high mutation rate following tissue culture.</title>
        <authorList>
            <person name="Rajewski A."/>
            <person name="Carter-House D."/>
            <person name="Stajich J."/>
            <person name="Litt A."/>
        </authorList>
    </citation>
    <scope>NUCLEOTIDE SEQUENCE [LARGE SCALE GENOMIC DNA]</scope>
    <source>
        <strain evidence="1">AR-01</strain>
    </source>
</reference>
<protein>
    <submittedName>
        <fullName evidence="1">Uncharacterized protein</fullName>
    </submittedName>
</protein>
<feature type="non-terminal residue" evidence="1">
    <location>
        <position position="66"/>
    </location>
</feature>
<dbReference type="EMBL" id="JACEIK010004525">
    <property type="protein sequence ID" value="MCD9645732.1"/>
    <property type="molecule type" value="Genomic_DNA"/>
</dbReference>
<comment type="caution">
    <text evidence="1">The sequence shown here is derived from an EMBL/GenBank/DDBJ whole genome shotgun (WGS) entry which is preliminary data.</text>
</comment>
<proteinExistence type="predicted"/>